<evidence type="ECO:0000313" key="2">
    <source>
        <dbReference type="Proteomes" id="UP000078561"/>
    </source>
</evidence>
<name>A0A168RAG8_ABSGL</name>
<keyword evidence="2" id="KW-1185">Reference proteome</keyword>
<organism evidence="1">
    <name type="scientific">Absidia glauca</name>
    <name type="common">Pin mould</name>
    <dbReference type="NCBI Taxonomy" id="4829"/>
    <lineage>
        <taxon>Eukaryota</taxon>
        <taxon>Fungi</taxon>
        <taxon>Fungi incertae sedis</taxon>
        <taxon>Mucoromycota</taxon>
        <taxon>Mucoromycotina</taxon>
        <taxon>Mucoromycetes</taxon>
        <taxon>Mucorales</taxon>
        <taxon>Cunninghamellaceae</taxon>
        <taxon>Absidia</taxon>
    </lineage>
</organism>
<dbReference type="PANTHER" id="PTHR40050">
    <property type="entry name" value="INNER SPORE COAT PROTEIN H"/>
    <property type="match status" value="1"/>
</dbReference>
<dbReference type="AlphaFoldDB" id="A0A168RAG8"/>
<dbReference type="STRING" id="4829.A0A168RAG8"/>
<sequence>MLVEAATTTYNVISVTESGHTMGVLVGGKTYPLQASETVPVLHSGTAPSGVYKYVKLDDSQGVVEQESFKRQLDKPLEATPNEFYNRSWTTQHVPELPTLLDTLPAIYRSNSTLHRRDQIATFYISGDWKQLDLMHSSSTDEVKVPVDIHLIEADRITTVNDATIKLAGRSSRWNPKLSYSLKTPKHQDLLGFRHLKLRASARDPSALREFLCYDIIKSMGLPASGASYVRVILNDQPVGLFLMIEPYKSNWYKNEFGGGKKLKHGQGITYHGYGVPADLSPFADRKGYEAYYNIVQKPDKKHGPPSYDRLQDFIDFLEDAPSTAEDAADIWNKHIDVKSVIRSIVCEIIAGFEDGYLGNANNYFLYDNLAEKRFTYMVADFDTTLGNGVVKVDDMWSGNYTQYPGFAIRPLVQKLINVPAFKSHFEHLLLKAAQQLISPTSTNPVIDGLVKMLRQDVEWDASLPKMNKGNVTFGDAFAEIMAQKDKWYPLADTETAYGVLYRKKLPWDTYVDGPTHQLSVVGVREWFEHQSKAIQDYFEQWPPQ</sequence>
<dbReference type="Proteomes" id="UP000078561">
    <property type="component" value="Unassembled WGS sequence"/>
</dbReference>
<dbReference type="Pfam" id="PF08757">
    <property type="entry name" value="CotH"/>
    <property type="match status" value="1"/>
</dbReference>
<dbReference type="InterPro" id="IPR014867">
    <property type="entry name" value="Spore_coat_CotH_CotH2/3/7"/>
</dbReference>
<dbReference type="EMBL" id="LT554591">
    <property type="protein sequence ID" value="SAM06392.1"/>
    <property type="molecule type" value="Genomic_DNA"/>
</dbReference>
<protein>
    <submittedName>
        <fullName evidence="1">Uncharacterized protein</fullName>
    </submittedName>
</protein>
<proteinExistence type="predicted"/>
<dbReference type="PANTHER" id="PTHR40050:SF1">
    <property type="entry name" value="INNER SPORE COAT PROTEIN H"/>
    <property type="match status" value="1"/>
</dbReference>
<evidence type="ECO:0000313" key="1">
    <source>
        <dbReference type="EMBL" id="SAM06392.1"/>
    </source>
</evidence>
<dbReference type="OMA" id="WTANVFG"/>
<reference evidence="1" key="1">
    <citation type="submission" date="2016-04" db="EMBL/GenBank/DDBJ databases">
        <authorList>
            <person name="Evans L.H."/>
            <person name="Alamgir A."/>
            <person name="Owens N."/>
            <person name="Weber N.D."/>
            <person name="Virtaneva K."/>
            <person name="Barbian K."/>
            <person name="Babar A."/>
            <person name="Rosenke K."/>
        </authorList>
    </citation>
    <scope>NUCLEOTIDE SEQUENCE [LARGE SCALE GENOMIC DNA]</scope>
    <source>
        <strain evidence="1">CBS 101.48</strain>
    </source>
</reference>
<dbReference type="InParanoid" id="A0A168RAG8"/>
<dbReference type="OrthoDB" id="10267127at2759"/>
<gene>
    <name evidence="1" type="primary">ABSGL_12281.1 scaffold 12745</name>
</gene>
<accession>A0A168RAG8</accession>